<name>A0A0D3EX68_9ORYZ</name>
<protein>
    <submittedName>
        <fullName evidence="2">Uncharacterized protein</fullName>
    </submittedName>
</protein>
<dbReference type="EnsemblPlants" id="OBART01G39880.1">
    <property type="protein sequence ID" value="OBART01G39880.1"/>
    <property type="gene ID" value="OBART01G39880"/>
</dbReference>
<evidence type="ECO:0000256" key="1">
    <source>
        <dbReference type="SAM" id="MobiDB-lite"/>
    </source>
</evidence>
<proteinExistence type="predicted"/>
<accession>A0A0D3EX68</accession>
<dbReference type="AlphaFoldDB" id="A0A0D3EX68"/>
<feature type="region of interest" description="Disordered" evidence="1">
    <location>
        <begin position="1"/>
        <end position="26"/>
    </location>
</feature>
<dbReference type="Gramene" id="OBART01G39850.1">
    <property type="protein sequence ID" value="OBART01G39850.1"/>
    <property type="gene ID" value="OBART01G39850"/>
</dbReference>
<reference evidence="2" key="1">
    <citation type="journal article" date="2009" name="Rice">
        <title>De Novo Next Generation Sequencing of Plant Genomes.</title>
        <authorList>
            <person name="Rounsley S."/>
            <person name="Marri P.R."/>
            <person name="Yu Y."/>
            <person name="He R."/>
            <person name="Sisneros N."/>
            <person name="Goicoechea J.L."/>
            <person name="Lee S.J."/>
            <person name="Angelova A."/>
            <person name="Kudrna D."/>
            <person name="Luo M."/>
            <person name="Affourtit J."/>
            <person name="Desany B."/>
            <person name="Knight J."/>
            <person name="Niazi F."/>
            <person name="Egholm M."/>
            <person name="Wing R.A."/>
        </authorList>
    </citation>
    <scope>NUCLEOTIDE SEQUENCE [LARGE SCALE GENOMIC DNA]</scope>
    <source>
        <strain evidence="2">IRGC 105608</strain>
    </source>
</reference>
<dbReference type="Gramene" id="OBART01G39880.1">
    <property type="protein sequence ID" value="OBART01G39880.1"/>
    <property type="gene ID" value="OBART01G39880"/>
</dbReference>
<evidence type="ECO:0000313" key="3">
    <source>
        <dbReference type="Proteomes" id="UP000026960"/>
    </source>
</evidence>
<organism evidence="2">
    <name type="scientific">Oryza barthii</name>
    <dbReference type="NCBI Taxonomy" id="65489"/>
    <lineage>
        <taxon>Eukaryota</taxon>
        <taxon>Viridiplantae</taxon>
        <taxon>Streptophyta</taxon>
        <taxon>Embryophyta</taxon>
        <taxon>Tracheophyta</taxon>
        <taxon>Spermatophyta</taxon>
        <taxon>Magnoliopsida</taxon>
        <taxon>Liliopsida</taxon>
        <taxon>Poales</taxon>
        <taxon>Poaceae</taxon>
        <taxon>BOP clade</taxon>
        <taxon>Oryzoideae</taxon>
        <taxon>Oryzeae</taxon>
        <taxon>Oryzinae</taxon>
        <taxon>Oryza</taxon>
    </lineage>
</organism>
<dbReference type="Proteomes" id="UP000026960">
    <property type="component" value="Chromosome 1"/>
</dbReference>
<reference evidence="2" key="2">
    <citation type="submission" date="2015-03" db="UniProtKB">
        <authorList>
            <consortium name="EnsemblPlants"/>
        </authorList>
    </citation>
    <scope>IDENTIFICATION</scope>
</reference>
<dbReference type="PaxDb" id="65489-OBART01G39850.1"/>
<sequence>MAAAAAWMRWQGHTSWDGGESSQGTESRRRIKNYYLHFIICECALSLACFFPMTRSASDTCVTLTRSLSNSEPKPHAGRYKPQLIGLKRQPTILEKLRRKRA</sequence>
<keyword evidence="3" id="KW-1185">Reference proteome</keyword>
<evidence type="ECO:0000313" key="2">
    <source>
        <dbReference type="EnsemblPlants" id="OBART01G39880.1"/>
    </source>
</evidence>
<dbReference type="EnsemblPlants" id="OBART01G39850.1">
    <property type="protein sequence ID" value="OBART01G39850.1"/>
    <property type="gene ID" value="OBART01G39850"/>
</dbReference>
<dbReference type="HOGENOM" id="CLU_2281707_0_0_1"/>